<dbReference type="GO" id="GO:0009523">
    <property type="term" value="C:photosystem II"/>
    <property type="evidence" value="ECO:0007669"/>
    <property type="project" value="InterPro"/>
</dbReference>
<protein>
    <recommendedName>
        <fullName evidence="5">Photosystem II 12 kDa extrinsic protein</fullName>
    </recommendedName>
</protein>
<evidence type="ECO:0000256" key="2">
    <source>
        <dbReference type="ARBA" id="ARBA00010827"/>
    </source>
</evidence>
<dbReference type="AlphaFoldDB" id="A0A679C264"/>
<feature type="signal peptide" evidence="6">
    <location>
        <begin position="1"/>
        <end position="16"/>
    </location>
</feature>
<dbReference type="Gene3D" id="1.10.150.320">
    <property type="entry name" value="Photosystem II 12 kDa extrinsic protein"/>
    <property type="match status" value="1"/>
</dbReference>
<keyword evidence="3" id="KW-0793">Thylakoid</keyword>
<evidence type="ECO:0000256" key="1">
    <source>
        <dbReference type="ARBA" id="ARBA00004170"/>
    </source>
</evidence>
<dbReference type="GO" id="GO:0015979">
    <property type="term" value="P:photosynthesis"/>
    <property type="evidence" value="ECO:0007669"/>
    <property type="project" value="InterPro"/>
</dbReference>
<accession>A0A679C264</accession>
<dbReference type="EMBL" id="LC440503">
    <property type="protein sequence ID" value="BBH96125.1"/>
    <property type="molecule type" value="Genomic_DNA"/>
</dbReference>
<sequence length="192" mass="20539">MFAFIHILLYGASVMRIRLDVCHMICRVPPAHWIAHRDYSCHSISFSNVHSFLSSAAAFAPSNPTTSATSTTALQAESGRREFFGALTAAAALAAPVAANAVIDYENIGYLGGSSIVDINNANVRAYLKMPGMYPTVAGKIVSHGPYSGVADLYKIPGLSSAEADVIKKYESRLTAKTPSPDYVIDRINNGL</sequence>
<evidence type="ECO:0000256" key="5">
    <source>
        <dbReference type="ARBA" id="ARBA00043089"/>
    </source>
</evidence>
<name>A0A679C264_9STRA</name>
<dbReference type="SUPFAM" id="SSF81585">
    <property type="entry name" value="PsbU/PolX domain-like"/>
    <property type="match status" value="1"/>
</dbReference>
<dbReference type="Pfam" id="PF06514">
    <property type="entry name" value="PsbU"/>
    <property type="match status" value="1"/>
</dbReference>
<keyword evidence="6" id="KW-0732">Signal</keyword>
<dbReference type="GO" id="GO:0042549">
    <property type="term" value="P:photosystem II stabilization"/>
    <property type="evidence" value="ECO:0007669"/>
    <property type="project" value="InterPro"/>
</dbReference>
<feature type="chain" id="PRO_5025637280" description="Photosystem II 12 kDa extrinsic protein" evidence="6">
    <location>
        <begin position="17"/>
        <end position="192"/>
    </location>
</feature>
<gene>
    <name evidence="7" type="primary">psbU</name>
</gene>
<keyword evidence="4" id="KW-0472">Membrane</keyword>
<dbReference type="GO" id="GO:0019898">
    <property type="term" value="C:extrinsic component of membrane"/>
    <property type="evidence" value="ECO:0007669"/>
    <property type="project" value="InterPro"/>
</dbReference>
<organism evidence="7">
    <name type="scientific">Chaetoceros neogracilis</name>
    <dbReference type="NCBI Taxonomy" id="240364"/>
    <lineage>
        <taxon>Eukaryota</taxon>
        <taxon>Sar</taxon>
        <taxon>Stramenopiles</taxon>
        <taxon>Ochrophyta</taxon>
        <taxon>Bacillariophyta</taxon>
        <taxon>Coscinodiscophyceae</taxon>
        <taxon>Chaetocerotophycidae</taxon>
        <taxon>Chaetocerotales</taxon>
        <taxon>Chaetocerotaceae</taxon>
        <taxon>Chaetoceros</taxon>
    </lineage>
</organism>
<proteinExistence type="inferred from homology"/>
<dbReference type="InterPro" id="IPR010527">
    <property type="entry name" value="PSII_PsbU"/>
</dbReference>
<evidence type="ECO:0000313" key="7">
    <source>
        <dbReference type="EMBL" id="BBH96125.1"/>
    </source>
</evidence>
<reference evidence="7" key="1">
    <citation type="submission" date="2018-12" db="EMBL/GenBank/DDBJ databases">
        <title>Cryo-EM structure of diatom PSII-FCPII complexes.</title>
        <authorList>
            <person name="Nagao R."/>
            <person name="Akita F."/>
            <person name="Kato K."/>
            <person name="Suzuki T."/>
            <person name="Ifuku K."/>
            <person name="Uchiyama I."/>
            <person name="Kashino Y."/>
            <person name="Dohmae N."/>
            <person name="Akimoto S."/>
            <person name="Miyazaki N."/>
            <person name="Shen J.R."/>
        </authorList>
    </citation>
    <scope>NUCLEOTIDE SEQUENCE</scope>
</reference>
<comment type="similarity">
    <text evidence="2">Belongs to the PsbU family.</text>
</comment>
<evidence type="ECO:0000256" key="4">
    <source>
        <dbReference type="ARBA" id="ARBA00023136"/>
    </source>
</evidence>
<evidence type="ECO:0000256" key="3">
    <source>
        <dbReference type="ARBA" id="ARBA00023078"/>
    </source>
</evidence>
<comment type="subcellular location">
    <subcellularLocation>
        <location evidence="1">Membrane</location>
        <topology evidence="1">Peripheral membrane protein</topology>
    </subcellularLocation>
</comment>
<evidence type="ECO:0000256" key="6">
    <source>
        <dbReference type="SAM" id="SignalP"/>
    </source>
</evidence>